<protein>
    <submittedName>
        <fullName evidence="2">Uncharacterized protein</fullName>
    </submittedName>
</protein>
<evidence type="ECO:0000256" key="1">
    <source>
        <dbReference type="ARBA" id="ARBA00005437"/>
    </source>
</evidence>
<sequence length="210" mass="23406">MSPPEQLPIMALLEQPLAHDPKYCLAKQSTLHLKKRMMSLSSASRFGGRGDYTLLDDSSEPLFKCTGKVNMKQEKSECISPAITNPDGDVVVTLLTRAMSMVQETVAKTPAEQEVFRVRLDTKTMKHRVSGDLVDSIAGKPVHATLIVRNGWKCHSMVEIDGECVGYVYRDKWTNMDHKIELAANMDYVFVASLIILLDIISVDTLHTVV</sequence>
<dbReference type="Proteomes" id="UP000279259">
    <property type="component" value="Unassembled WGS sequence"/>
</dbReference>
<comment type="similarity">
    <text evidence="1">Belongs to the LOR family.</text>
</comment>
<proteinExistence type="inferred from homology"/>
<reference evidence="2 3" key="1">
    <citation type="submission" date="2018-11" db="EMBL/GenBank/DDBJ databases">
        <title>Genome sequence of Saitozyma podzolica DSM 27192.</title>
        <authorList>
            <person name="Aliyu H."/>
            <person name="Gorte O."/>
            <person name="Ochsenreither K."/>
        </authorList>
    </citation>
    <scope>NUCLEOTIDE SEQUENCE [LARGE SCALE GENOMIC DNA]</scope>
    <source>
        <strain evidence="2 3">DSM 27192</strain>
    </source>
</reference>
<dbReference type="Gene3D" id="2.40.160.200">
    <property type="entry name" value="LURP1-related"/>
    <property type="match status" value="1"/>
</dbReference>
<dbReference type="Pfam" id="PF04525">
    <property type="entry name" value="LOR"/>
    <property type="match status" value="1"/>
</dbReference>
<dbReference type="InterPro" id="IPR007612">
    <property type="entry name" value="LOR"/>
</dbReference>
<organism evidence="2 3">
    <name type="scientific">Saitozyma podzolica</name>
    <dbReference type="NCBI Taxonomy" id="1890683"/>
    <lineage>
        <taxon>Eukaryota</taxon>
        <taxon>Fungi</taxon>
        <taxon>Dikarya</taxon>
        <taxon>Basidiomycota</taxon>
        <taxon>Agaricomycotina</taxon>
        <taxon>Tremellomycetes</taxon>
        <taxon>Tremellales</taxon>
        <taxon>Trimorphomycetaceae</taxon>
        <taxon>Saitozyma</taxon>
    </lineage>
</organism>
<dbReference type="AlphaFoldDB" id="A0A427YDL1"/>
<comment type="caution">
    <text evidence="2">The sequence shown here is derived from an EMBL/GenBank/DDBJ whole genome shotgun (WGS) entry which is preliminary data.</text>
</comment>
<evidence type="ECO:0000313" key="3">
    <source>
        <dbReference type="Proteomes" id="UP000279259"/>
    </source>
</evidence>
<dbReference type="EMBL" id="RSCD01000014">
    <property type="protein sequence ID" value="RSH89166.1"/>
    <property type="molecule type" value="Genomic_DNA"/>
</dbReference>
<gene>
    <name evidence="2" type="ORF">EHS25_002278</name>
</gene>
<evidence type="ECO:0000313" key="2">
    <source>
        <dbReference type="EMBL" id="RSH89166.1"/>
    </source>
</evidence>
<keyword evidence="3" id="KW-1185">Reference proteome</keyword>
<dbReference type="OrthoDB" id="10299473at2759"/>
<dbReference type="SUPFAM" id="SSF54518">
    <property type="entry name" value="Tubby C-terminal domain-like"/>
    <property type="match status" value="1"/>
</dbReference>
<dbReference type="InterPro" id="IPR038595">
    <property type="entry name" value="LOR_sf"/>
</dbReference>
<accession>A0A427YDL1</accession>
<name>A0A427YDL1_9TREE</name>
<dbReference type="InterPro" id="IPR025659">
    <property type="entry name" value="Tubby-like_C"/>
</dbReference>